<accession>A0A2A5WVM0</accession>
<evidence type="ECO:0008006" key="4">
    <source>
        <dbReference type="Google" id="ProtNLM"/>
    </source>
</evidence>
<gene>
    <name evidence="2" type="ORF">CNE99_03535</name>
</gene>
<dbReference type="GO" id="GO:0016706">
    <property type="term" value="F:2-oxoglutarate-dependent dioxygenase activity"/>
    <property type="evidence" value="ECO:0007669"/>
    <property type="project" value="UniProtKB-ARBA"/>
</dbReference>
<dbReference type="EMBL" id="NTKD01000011">
    <property type="protein sequence ID" value="PDH40529.1"/>
    <property type="molecule type" value="Genomic_DNA"/>
</dbReference>
<keyword evidence="1" id="KW-0560">Oxidoreductase</keyword>
<organism evidence="2 3">
    <name type="scientific">OM182 bacterium MED-G24</name>
    <dbReference type="NCBI Taxonomy" id="1986255"/>
    <lineage>
        <taxon>Bacteria</taxon>
        <taxon>Pseudomonadati</taxon>
        <taxon>Pseudomonadota</taxon>
        <taxon>Gammaproteobacteria</taxon>
        <taxon>OMG group</taxon>
        <taxon>OM182 clade</taxon>
    </lineage>
</organism>
<evidence type="ECO:0000313" key="2">
    <source>
        <dbReference type="EMBL" id="PDH40529.1"/>
    </source>
</evidence>
<dbReference type="AlphaFoldDB" id="A0A2A5WVM0"/>
<name>A0A2A5WVM0_9GAMM</name>
<reference evidence="2 3" key="1">
    <citation type="submission" date="2017-08" db="EMBL/GenBank/DDBJ databases">
        <title>Fine stratification of microbial communities through a metagenomic profile of the photic zone.</title>
        <authorList>
            <person name="Haro-Moreno J.M."/>
            <person name="Lopez-Perez M."/>
            <person name="De La Torre J."/>
            <person name="Picazo A."/>
            <person name="Camacho A."/>
            <person name="Rodriguez-Valera F."/>
        </authorList>
    </citation>
    <scope>NUCLEOTIDE SEQUENCE [LARGE SCALE GENOMIC DNA]</scope>
    <source>
        <strain evidence="2">MED-G24</strain>
    </source>
</reference>
<sequence length="27" mass="3218">MVWDNRCVLHYAIHDHGDATRLLHRST</sequence>
<dbReference type="Proteomes" id="UP000219327">
    <property type="component" value="Unassembled WGS sequence"/>
</dbReference>
<dbReference type="SUPFAM" id="SSF51197">
    <property type="entry name" value="Clavaminate synthase-like"/>
    <property type="match status" value="1"/>
</dbReference>
<proteinExistence type="predicted"/>
<evidence type="ECO:0000256" key="1">
    <source>
        <dbReference type="ARBA" id="ARBA00023002"/>
    </source>
</evidence>
<comment type="caution">
    <text evidence="2">The sequence shown here is derived from an EMBL/GenBank/DDBJ whole genome shotgun (WGS) entry which is preliminary data.</text>
</comment>
<evidence type="ECO:0000313" key="3">
    <source>
        <dbReference type="Proteomes" id="UP000219327"/>
    </source>
</evidence>
<dbReference type="InterPro" id="IPR042098">
    <property type="entry name" value="TauD-like_sf"/>
</dbReference>
<protein>
    <recommendedName>
        <fullName evidence="4">TauD/TfdA-like domain-containing protein</fullName>
    </recommendedName>
</protein>
<dbReference type="Gene3D" id="3.60.130.10">
    <property type="entry name" value="Clavaminate synthase-like"/>
    <property type="match status" value="1"/>
</dbReference>